<dbReference type="GO" id="GO:0035556">
    <property type="term" value="P:intracellular signal transduction"/>
    <property type="evidence" value="ECO:0007669"/>
    <property type="project" value="InterPro"/>
</dbReference>
<dbReference type="EMBL" id="JOWA01000110">
    <property type="protein sequence ID" value="KEZ41271.1"/>
    <property type="molecule type" value="Genomic_DNA"/>
</dbReference>
<dbReference type="RefSeq" id="XP_016641070.1">
    <property type="nucleotide sequence ID" value="XM_016789243.1"/>
</dbReference>
<keyword evidence="4" id="KW-0442">Lipid degradation</keyword>
<dbReference type="PROSITE" id="PS50035">
    <property type="entry name" value="PLD"/>
    <property type="match status" value="2"/>
</dbReference>
<accession>A0A084G1Q9</accession>
<keyword evidence="9" id="KW-1185">Reference proteome</keyword>
<evidence type="ECO:0000313" key="8">
    <source>
        <dbReference type="EMBL" id="KEZ41271.1"/>
    </source>
</evidence>
<dbReference type="OrthoDB" id="14911at2759"/>
<dbReference type="HOGENOM" id="CLU_000690_2_2_1"/>
<dbReference type="Gene3D" id="3.30.870.10">
    <property type="entry name" value="Endonuclease Chain A"/>
    <property type="match status" value="2"/>
</dbReference>
<protein>
    <recommendedName>
        <fullName evidence="1">phospholipase D</fullName>
        <ecNumber evidence="1">3.1.4.4</ecNumber>
    </recommendedName>
</protein>
<dbReference type="OMA" id="HSNIMVI"/>
<evidence type="ECO:0000256" key="1">
    <source>
        <dbReference type="ARBA" id="ARBA00012027"/>
    </source>
</evidence>
<dbReference type="GeneID" id="27726434"/>
<evidence type="ECO:0000256" key="4">
    <source>
        <dbReference type="ARBA" id="ARBA00022963"/>
    </source>
</evidence>
<dbReference type="Pfam" id="PF00614">
    <property type="entry name" value="PLDc"/>
    <property type="match status" value="1"/>
</dbReference>
<dbReference type="GO" id="GO:0004630">
    <property type="term" value="F:phospholipase D activity"/>
    <property type="evidence" value="ECO:0007669"/>
    <property type="project" value="UniProtKB-EC"/>
</dbReference>
<sequence>MDLFRKAGARIESLLSGDDERHSHTHLGHECTHIHPDHHRDNRYTSFAPQTVGNAKWYVDGCSYFWAASEAIEAAQKSIYILDWWLSPELYLRRPPSANERYRLDKLLHAAADRGVKVHIIVYKEVQAALALNSAVFRHPDHTPTGYSLNKTFSGLNLGGSGIAKTSVDALKALYGTSDGMVLFWAHHEKLCLVDEKIVFMGGLDMCHPIADAHPGNLEAVVFPGQDYNNARIYDFHDVDKWEQNKLDRGQSSRMGWTDVTISLNGPIVGSLIHHFKDRWNYLYDQKYGHKNAGKYAKLEATVPGNPSPQGLDRGLGGDWSQSGQRLLGDMHSRFNRGLSHLTGHDDRTHQRPPSRHSGAGSSIQLVRSATQWSSGLPTEHSIANAYIDAITNAKHFIYIENQFFITATSDAQKPVCNKLGTAIVNRILKAYHANEEFLIIVIMPAVPGFPGDLKADSALGTRAIMEFQYFSISRGGHSILETLRNNGIQDVSRYIAFYNLRNYDRINGPSRGPDSTWDTVASCYMAGGADIRSVPWYGPPEAEIDSFVSEQLYIHSKLLIADDKLVICGSANINDRSQLGFHDSEIAVVIEDPTPVDSYMNGRPYQASVFAASLRRFIFRKHLGLIPDEKWDKPNVNWSGVDKGPNWYDWNSHADQLVRDPLHPDFRNLWNTTARVNTEVFSKVFHNVPNNHVRTWKAYDEFFSKHFVIPGAAEKPEKGGNNNQQQQQQQQQQAQQAQNAAGKIGYGHVVKSEFPGGVGEVKEWLSRVRGTLVEMPLDFLVDEPDIAKEGLELNTLTAELYT</sequence>
<gene>
    <name evidence="8" type="ORF">SAPIO_CDS7362</name>
</gene>
<evidence type="ECO:0000256" key="5">
    <source>
        <dbReference type="ARBA" id="ARBA00023098"/>
    </source>
</evidence>
<dbReference type="PANTHER" id="PTHR18896:SF186">
    <property type="entry name" value="PHOSPHOLIPASE D"/>
    <property type="match status" value="1"/>
</dbReference>
<evidence type="ECO:0000313" key="9">
    <source>
        <dbReference type="Proteomes" id="UP000028545"/>
    </source>
</evidence>
<dbReference type="GO" id="GO:0006654">
    <property type="term" value="P:phosphatidic acid biosynthetic process"/>
    <property type="evidence" value="ECO:0007669"/>
    <property type="project" value="InterPro"/>
</dbReference>
<reference evidence="8 9" key="1">
    <citation type="journal article" date="2014" name="Genome Announc.">
        <title>Draft genome sequence of the pathogenic fungus Scedosporium apiospermum.</title>
        <authorList>
            <person name="Vandeputte P."/>
            <person name="Ghamrawi S."/>
            <person name="Rechenmann M."/>
            <person name="Iltis A."/>
            <person name="Giraud S."/>
            <person name="Fleury M."/>
            <person name="Thornton C."/>
            <person name="Delhaes L."/>
            <person name="Meyer W."/>
            <person name="Papon N."/>
            <person name="Bouchara J.P."/>
        </authorList>
    </citation>
    <scope>NUCLEOTIDE SEQUENCE [LARGE SCALE GENOMIC DNA]</scope>
    <source>
        <strain evidence="8 9">IHEM 14462</strain>
    </source>
</reference>
<feature type="domain" description="PLD phosphodiesterase" evidence="7">
    <location>
        <begin position="551"/>
        <end position="578"/>
    </location>
</feature>
<proteinExistence type="predicted"/>
<evidence type="ECO:0000256" key="3">
    <source>
        <dbReference type="ARBA" id="ARBA00022801"/>
    </source>
</evidence>
<dbReference type="KEGG" id="sapo:SAPIO_CDS7362"/>
<dbReference type="VEuPathDB" id="FungiDB:SAPIO_CDS7362"/>
<dbReference type="SMART" id="SM00155">
    <property type="entry name" value="PLDc"/>
    <property type="match status" value="2"/>
</dbReference>
<dbReference type="InterPro" id="IPR016555">
    <property type="entry name" value="PLipase_D_euk"/>
</dbReference>
<feature type="region of interest" description="Disordered" evidence="6">
    <location>
        <begin position="338"/>
        <end position="363"/>
    </location>
</feature>
<dbReference type="InterPro" id="IPR015679">
    <property type="entry name" value="PLipase_D_fam"/>
</dbReference>
<dbReference type="CDD" id="cd09141">
    <property type="entry name" value="PLDc_vPLD1_2_yPLD_like_2"/>
    <property type="match status" value="1"/>
</dbReference>
<feature type="domain" description="PLD phosphodiesterase" evidence="7">
    <location>
        <begin position="183"/>
        <end position="210"/>
    </location>
</feature>
<dbReference type="SUPFAM" id="SSF56024">
    <property type="entry name" value="Phospholipase D/nuclease"/>
    <property type="match status" value="2"/>
</dbReference>
<dbReference type="GO" id="GO:0009395">
    <property type="term" value="P:phospholipid catabolic process"/>
    <property type="evidence" value="ECO:0007669"/>
    <property type="project" value="TreeGrafter"/>
</dbReference>
<dbReference type="PANTHER" id="PTHR18896">
    <property type="entry name" value="PHOSPHOLIPASE D"/>
    <property type="match status" value="1"/>
</dbReference>
<evidence type="ECO:0000256" key="6">
    <source>
        <dbReference type="SAM" id="MobiDB-lite"/>
    </source>
</evidence>
<keyword evidence="3" id="KW-0378">Hydrolase</keyword>
<evidence type="ECO:0000256" key="2">
    <source>
        <dbReference type="ARBA" id="ARBA00022737"/>
    </source>
</evidence>
<feature type="compositionally biased region" description="Low complexity" evidence="6">
    <location>
        <begin position="722"/>
        <end position="741"/>
    </location>
</feature>
<keyword evidence="5" id="KW-0443">Lipid metabolism</keyword>
<feature type="region of interest" description="Disordered" evidence="6">
    <location>
        <begin position="714"/>
        <end position="741"/>
    </location>
</feature>
<evidence type="ECO:0000259" key="7">
    <source>
        <dbReference type="PROSITE" id="PS50035"/>
    </source>
</evidence>
<dbReference type="EC" id="3.1.4.4" evidence="1"/>
<dbReference type="InterPro" id="IPR001736">
    <property type="entry name" value="PLipase_D/transphosphatidylase"/>
</dbReference>
<dbReference type="Proteomes" id="UP000028545">
    <property type="component" value="Unassembled WGS sequence"/>
</dbReference>
<dbReference type="AlphaFoldDB" id="A0A084G1Q9"/>
<name>A0A084G1Q9_PSEDA</name>
<dbReference type="PIRSF" id="PIRSF009376">
    <property type="entry name" value="Phospholipase_D_euk"/>
    <property type="match status" value="1"/>
</dbReference>
<comment type="caution">
    <text evidence="8">The sequence shown here is derived from an EMBL/GenBank/DDBJ whole genome shotgun (WGS) entry which is preliminary data.</text>
</comment>
<keyword evidence="2" id="KW-0677">Repeat</keyword>
<organism evidence="8 9">
    <name type="scientific">Pseudallescheria apiosperma</name>
    <name type="common">Scedosporium apiospermum</name>
    <dbReference type="NCBI Taxonomy" id="563466"/>
    <lineage>
        <taxon>Eukaryota</taxon>
        <taxon>Fungi</taxon>
        <taxon>Dikarya</taxon>
        <taxon>Ascomycota</taxon>
        <taxon>Pezizomycotina</taxon>
        <taxon>Sordariomycetes</taxon>
        <taxon>Hypocreomycetidae</taxon>
        <taxon>Microascales</taxon>
        <taxon>Microascaceae</taxon>
        <taxon>Scedosporium</taxon>
    </lineage>
</organism>